<keyword evidence="7 9" id="KW-0067">ATP-binding</keyword>
<reference evidence="13 14" key="1">
    <citation type="submission" date="2021-11" db="EMBL/GenBank/DDBJ databases">
        <title>Black yeast isolated from Biological Soil Crust.</title>
        <authorList>
            <person name="Kurbessoian T."/>
        </authorList>
    </citation>
    <scope>NUCLEOTIDE SEQUENCE [LARGE SCALE GENOMIC DNA]</scope>
    <source>
        <strain evidence="13 14">CCFEE 5522</strain>
    </source>
</reference>
<dbReference type="Gene3D" id="3.40.50.300">
    <property type="entry name" value="P-loop containing nucleotide triphosphate hydrolases"/>
    <property type="match status" value="1"/>
</dbReference>
<feature type="domain" description="Clp1 P-loop" evidence="12">
    <location>
        <begin position="140"/>
        <end position="344"/>
    </location>
</feature>
<feature type="binding site" evidence="9">
    <location>
        <position position="82"/>
    </location>
    <ligand>
        <name>ATP</name>
        <dbReference type="ChEBI" id="CHEBI:30616"/>
    </ligand>
</feature>
<proteinExistence type="inferred from homology"/>
<evidence type="ECO:0000256" key="5">
    <source>
        <dbReference type="ARBA" id="ARBA00022664"/>
    </source>
</evidence>
<dbReference type="InterPro" id="IPR045116">
    <property type="entry name" value="Clp1/Grc3"/>
</dbReference>
<evidence type="ECO:0000256" key="8">
    <source>
        <dbReference type="ARBA" id="ARBA00023242"/>
    </source>
</evidence>
<dbReference type="AlphaFoldDB" id="A0AAV9JHQ3"/>
<evidence type="ECO:0000259" key="10">
    <source>
        <dbReference type="Pfam" id="PF06807"/>
    </source>
</evidence>
<dbReference type="Gene3D" id="2.40.30.330">
    <property type="entry name" value="Pre-mRNA cleavage complex subunit Clp1, C-terminal domain"/>
    <property type="match status" value="1"/>
</dbReference>
<dbReference type="PANTHER" id="PTHR12755:SF6">
    <property type="entry name" value="POLYRIBONUCLEOTIDE 5'-HYDROXYL-KINASE CLP1"/>
    <property type="match status" value="1"/>
</dbReference>
<dbReference type="GO" id="GO:0051731">
    <property type="term" value="F:polynucleotide 5'-hydroxyl-kinase activity"/>
    <property type="evidence" value="ECO:0007669"/>
    <property type="project" value="InterPro"/>
</dbReference>
<dbReference type="InterPro" id="IPR032324">
    <property type="entry name" value="Clp1_N"/>
</dbReference>
<keyword evidence="14" id="KW-1185">Reference proteome</keyword>
<comment type="similarity">
    <text evidence="9">Belongs to the Clp1 family. Clp1 subfamily.</text>
</comment>
<name>A0AAV9JHQ3_9PEZI</name>
<organism evidence="13 14">
    <name type="scientific">Oleoguttula mirabilis</name>
    <dbReference type="NCBI Taxonomy" id="1507867"/>
    <lineage>
        <taxon>Eukaryota</taxon>
        <taxon>Fungi</taxon>
        <taxon>Dikarya</taxon>
        <taxon>Ascomycota</taxon>
        <taxon>Pezizomycotina</taxon>
        <taxon>Dothideomycetes</taxon>
        <taxon>Dothideomycetidae</taxon>
        <taxon>Mycosphaerellales</taxon>
        <taxon>Teratosphaeriaceae</taxon>
        <taxon>Oleoguttula</taxon>
    </lineage>
</organism>
<dbReference type="InterPro" id="IPR027417">
    <property type="entry name" value="P-loop_NTPase"/>
</dbReference>
<feature type="binding site" evidence="9">
    <location>
        <begin position="143"/>
        <end position="148"/>
    </location>
    <ligand>
        <name>ATP</name>
        <dbReference type="ChEBI" id="CHEBI:30616"/>
    </ligand>
</feature>
<dbReference type="InterPro" id="IPR038239">
    <property type="entry name" value="Clp1_N_sf"/>
</dbReference>
<dbReference type="Proteomes" id="UP001324427">
    <property type="component" value="Unassembled WGS sequence"/>
</dbReference>
<evidence type="ECO:0000256" key="1">
    <source>
        <dbReference type="ARBA" id="ARBA00003798"/>
    </source>
</evidence>
<feature type="domain" description="Clp1 C-terminal" evidence="10">
    <location>
        <begin position="351"/>
        <end position="472"/>
    </location>
</feature>
<dbReference type="Pfam" id="PF16575">
    <property type="entry name" value="CLP1_P"/>
    <property type="match status" value="1"/>
</dbReference>
<evidence type="ECO:0000256" key="4">
    <source>
        <dbReference type="ARBA" id="ARBA00019824"/>
    </source>
</evidence>
<evidence type="ECO:0000256" key="2">
    <source>
        <dbReference type="ARBA" id="ARBA00004123"/>
    </source>
</evidence>
<dbReference type="InterPro" id="IPR032319">
    <property type="entry name" value="CLP1_P"/>
</dbReference>
<dbReference type="HAMAP" id="MF_03035">
    <property type="entry name" value="Clp1"/>
    <property type="match status" value="1"/>
</dbReference>
<evidence type="ECO:0000259" key="11">
    <source>
        <dbReference type="Pfam" id="PF16573"/>
    </source>
</evidence>
<dbReference type="SUPFAM" id="SSF52540">
    <property type="entry name" value="P-loop containing nucleoside triphosphate hydrolases"/>
    <property type="match status" value="1"/>
</dbReference>
<dbReference type="Pfam" id="PF06807">
    <property type="entry name" value="Clp1"/>
    <property type="match status" value="1"/>
</dbReference>
<keyword evidence="6 9" id="KW-0547">Nucleotide-binding</keyword>
<dbReference type="GO" id="GO:0005849">
    <property type="term" value="C:mRNA cleavage factor complex"/>
    <property type="evidence" value="ECO:0007669"/>
    <property type="project" value="UniProtKB-UniRule"/>
</dbReference>
<dbReference type="InterPro" id="IPR038238">
    <property type="entry name" value="Clp1_C_sf"/>
</dbReference>
<comment type="subunit">
    <text evidence="9">Component of a pre-mRNA cleavage factor complex. Interacts directly with PCF11.</text>
</comment>
<evidence type="ECO:0000256" key="3">
    <source>
        <dbReference type="ARBA" id="ARBA00018706"/>
    </source>
</evidence>
<evidence type="ECO:0000256" key="6">
    <source>
        <dbReference type="ARBA" id="ARBA00022741"/>
    </source>
</evidence>
<feature type="binding site" evidence="9">
    <location>
        <position position="43"/>
    </location>
    <ligand>
        <name>ATP</name>
        <dbReference type="ChEBI" id="CHEBI:30616"/>
    </ligand>
</feature>
<evidence type="ECO:0000313" key="13">
    <source>
        <dbReference type="EMBL" id="KAK4544389.1"/>
    </source>
</evidence>
<sequence length="479" mass="51540">MALPGLSLPGLGLQPSATPVYGGAAPPPVEQIARREDLPPQSEWRFEAAFGQQYNIRLLSGQAELFGVELAPKQTYNLSGCKGAIFTWQGCQLEITGDAESEYSAKETEYAVEWLNLHGMLETARDEAQPDGGPRVLVVGPDHAGKSSLVRSVAAWAVKAGRTPTVVNLDPREGMLAPPGSLTAAAVASQLDVENGYGIPPISGPTVTPIQTPLIYSYPYASSSEKPAVYKALLTRMALSVTNKLEEDATAKQSGIIIDTPGSLNDPKSNYDILNHIVSEFNINLILSIGSEKLLNDLTRRFSMGKAPGESVPVLRISRPGGTVERDAVYMKQLRMSQLRQYFFGNAKEPLNPHSHSINFGELGIYRAKSSSDASNTSTGFGADDDDYTPNFGTTGSDGDFEKVTPSAAMTGSLIAIKFCPASSDGDAVRDSAVMGFLYVAEVDEARKKMRFLAPHPQRWGDRALVWGSWPEVVADLLT</sequence>
<feature type="domain" description="Clp1 N-terminal" evidence="11">
    <location>
        <begin position="38"/>
        <end position="128"/>
    </location>
</feature>
<dbReference type="InterPro" id="IPR028606">
    <property type="entry name" value="Clp1"/>
</dbReference>
<keyword evidence="5 9" id="KW-0507">mRNA processing</keyword>
<dbReference type="Pfam" id="PF16573">
    <property type="entry name" value="CLP1_N"/>
    <property type="match status" value="1"/>
</dbReference>
<dbReference type="GO" id="GO:0031124">
    <property type="term" value="P:mRNA 3'-end processing"/>
    <property type="evidence" value="ECO:0007669"/>
    <property type="project" value="UniProtKB-UniRule"/>
</dbReference>
<dbReference type="PANTHER" id="PTHR12755">
    <property type="entry name" value="CLEAVAGE/POLYADENYLATION FACTOR IA SUBUNIT CLP1P"/>
    <property type="match status" value="1"/>
</dbReference>
<comment type="caution">
    <text evidence="13">The sequence shown here is derived from an EMBL/GenBank/DDBJ whole genome shotgun (WGS) entry which is preliminary data.</text>
</comment>
<dbReference type="EMBL" id="JAVFHQ010000025">
    <property type="protein sequence ID" value="KAK4544389.1"/>
    <property type="molecule type" value="Genomic_DNA"/>
</dbReference>
<protein>
    <recommendedName>
        <fullName evidence="4">Polynucleotide 5'-hydroxyl-kinase GRC3</fullName>
    </recommendedName>
    <alternativeName>
        <fullName evidence="3">Polynucleotide 5'-hydroxyl-kinase grc3</fullName>
    </alternativeName>
</protein>
<accession>A0AAV9JHQ3</accession>
<keyword evidence="8 9" id="KW-0539">Nucleus</keyword>
<dbReference type="FunFam" id="2.60.120.1030:FF:000001">
    <property type="entry name" value="Protein CLP1 homolog 5"/>
    <property type="match status" value="1"/>
</dbReference>
<dbReference type="Gene3D" id="2.60.120.1030">
    <property type="entry name" value="Clp1, DNA binding domain"/>
    <property type="match status" value="1"/>
</dbReference>
<comment type="function">
    <text evidence="1">Polynucleotide 5'-kinase involved in rRNA processing.</text>
</comment>
<evidence type="ECO:0000256" key="7">
    <source>
        <dbReference type="ARBA" id="ARBA00022840"/>
    </source>
</evidence>
<gene>
    <name evidence="9" type="primary">CLP1</name>
    <name evidence="13" type="ORF">LTR36_004280</name>
</gene>
<dbReference type="GO" id="GO:0005524">
    <property type="term" value="F:ATP binding"/>
    <property type="evidence" value="ECO:0007669"/>
    <property type="project" value="UniProtKB-UniRule"/>
</dbReference>
<evidence type="ECO:0000313" key="14">
    <source>
        <dbReference type="Proteomes" id="UP001324427"/>
    </source>
</evidence>
<comment type="subcellular location">
    <subcellularLocation>
        <location evidence="2 9">Nucleus</location>
    </subcellularLocation>
</comment>
<dbReference type="InterPro" id="IPR010655">
    <property type="entry name" value="Clp1_C"/>
</dbReference>
<evidence type="ECO:0000259" key="12">
    <source>
        <dbReference type="Pfam" id="PF16575"/>
    </source>
</evidence>
<dbReference type="GO" id="GO:0006388">
    <property type="term" value="P:tRNA splicing, via endonucleolytic cleavage and ligation"/>
    <property type="evidence" value="ECO:0007669"/>
    <property type="project" value="TreeGrafter"/>
</dbReference>
<evidence type="ECO:0000256" key="9">
    <source>
        <dbReference type="HAMAP-Rule" id="MF_03035"/>
    </source>
</evidence>
<comment type="function">
    <text evidence="9">Required for endonucleolytic cleavage during polyadenylation-dependent pre-mRNA 3'-end formation.</text>
</comment>